<gene>
    <name evidence="3" type="ORF">SAMN05216564_10353</name>
</gene>
<feature type="region of interest" description="Disordered" evidence="1">
    <location>
        <begin position="1"/>
        <end position="24"/>
    </location>
</feature>
<dbReference type="Gene3D" id="2.130.10.10">
    <property type="entry name" value="YVTN repeat-like/Quinoprotein amine dehydrogenase"/>
    <property type="match status" value="2"/>
</dbReference>
<dbReference type="Pfam" id="PF13360">
    <property type="entry name" value="PQQ_2"/>
    <property type="match status" value="2"/>
</dbReference>
<dbReference type="InterPro" id="IPR011047">
    <property type="entry name" value="Quinoprotein_ADH-like_sf"/>
</dbReference>
<feature type="domain" description="Pyrrolo-quinoline quinone repeat" evidence="2">
    <location>
        <begin position="153"/>
        <end position="297"/>
    </location>
</feature>
<evidence type="ECO:0000313" key="3">
    <source>
        <dbReference type="EMBL" id="SDY08571.1"/>
    </source>
</evidence>
<dbReference type="InterPro" id="IPR015943">
    <property type="entry name" value="WD40/YVTN_repeat-like_dom_sf"/>
</dbReference>
<accession>A0A1H3GZA3</accession>
<dbReference type="EMBL" id="FNPC01000003">
    <property type="protein sequence ID" value="SDY08571.1"/>
    <property type="molecule type" value="Genomic_DNA"/>
</dbReference>
<evidence type="ECO:0000259" key="2">
    <source>
        <dbReference type="Pfam" id="PF13360"/>
    </source>
</evidence>
<dbReference type="PANTHER" id="PTHR34512:SF30">
    <property type="entry name" value="OUTER MEMBRANE PROTEIN ASSEMBLY FACTOR BAMB"/>
    <property type="match status" value="1"/>
</dbReference>
<dbReference type="InterPro" id="IPR018391">
    <property type="entry name" value="PQQ_b-propeller_rpt"/>
</dbReference>
<feature type="compositionally biased region" description="Polar residues" evidence="1">
    <location>
        <begin position="1"/>
        <end position="19"/>
    </location>
</feature>
<dbReference type="SUPFAM" id="SSF50998">
    <property type="entry name" value="Quinoprotein alcohol dehydrogenase-like"/>
    <property type="match status" value="2"/>
</dbReference>
<feature type="domain" description="Pyrrolo-quinoline quinone repeat" evidence="2">
    <location>
        <begin position="37"/>
        <end position="141"/>
    </location>
</feature>
<evidence type="ECO:0000313" key="4">
    <source>
        <dbReference type="Proteomes" id="UP000199079"/>
    </source>
</evidence>
<dbReference type="SMART" id="SM00564">
    <property type="entry name" value="PQQ"/>
    <property type="match status" value="7"/>
</dbReference>
<proteinExistence type="predicted"/>
<dbReference type="InterPro" id="IPR002372">
    <property type="entry name" value="PQQ_rpt_dom"/>
</dbReference>
<evidence type="ECO:0000256" key="1">
    <source>
        <dbReference type="SAM" id="MobiDB-lite"/>
    </source>
</evidence>
<dbReference type="AlphaFoldDB" id="A0A1H3GZA3"/>
<protein>
    <submittedName>
        <fullName evidence="3">WD-40 repeat-containing protein</fullName>
    </submittedName>
</protein>
<reference evidence="4" key="1">
    <citation type="submission" date="2016-10" db="EMBL/GenBank/DDBJ databases">
        <authorList>
            <person name="Varghese N."/>
            <person name="Submissions S."/>
        </authorList>
    </citation>
    <scope>NUCLEOTIDE SEQUENCE [LARGE SCALE GENOMIC DNA]</scope>
    <source>
        <strain evidence="4">DC30,IBRC 10041,KCTC 4046</strain>
    </source>
</reference>
<name>A0A1H3GZA3_9EURY</name>
<keyword evidence="4" id="KW-1185">Reference proteome</keyword>
<organism evidence="3 4">
    <name type="scientific">Halopenitus persicus</name>
    <dbReference type="NCBI Taxonomy" id="1048396"/>
    <lineage>
        <taxon>Archaea</taxon>
        <taxon>Methanobacteriati</taxon>
        <taxon>Methanobacteriota</taxon>
        <taxon>Stenosarchaea group</taxon>
        <taxon>Halobacteria</taxon>
        <taxon>Halobacteriales</taxon>
        <taxon>Haloferacaceae</taxon>
        <taxon>Halopenitus</taxon>
    </lineage>
</organism>
<dbReference type="PANTHER" id="PTHR34512">
    <property type="entry name" value="CELL SURFACE PROTEIN"/>
    <property type="match status" value="1"/>
</dbReference>
<sequence length="384" mass="40762">MLPSLDSDTSLPKTPTGAWTQYGADGTNTFATNVSAPARGNLAWTSEAFTRWQPVVSDGTVYLTNFDPSNDGSAIALDARDGTERWRTTLNASGDHGTVVVDDRFVVAYDTELVALDPQTGDRIWTERTNGIDSTELLVADGATGTVLVASESGIEAFSAADGEKHWDIDTVRQLVRAPAVSDGRVFAVGNVDGAPSLVALSLADGSERWRRELTSTPGSAAPVATQEGVVVADDRTLVVHDEATGDRLRELHSFDESEDAIPKTVAVADGTVFVTTASGVVAVDIETGTERWRRDVPVSYVAGICVGTETVVLPIDDPEFASGKKTISAFDRESGELRWHYAFDPGFHHQVTSPPVLVDGAVFFTATHIDGLGALGDVPGRDS</sequence>
<dbReference type="Proteomes" id="UP000199079">
    <property type="component" value="Unassembled WGS sequence"/>
</dbReference>